<keyword evidence="1" id="KW-1133">Transmembrane helix</keyword>
<sequence length="125" mass="14150">MEANFLFGILFMHPGLSCIFLFCFFLGFFSNSCSSGEDKSWQSIIILLCFTRDEILRGHSLSSMVSLGVSILIFSFRPRLSLFWDFGISFKKSKSVSIIDSSLICFLFPLSSEKSLLGRDKESPF</sequence>
<dbReference type="EMBL" id="HACA01016543">
    <property type="protein sequence ID" value="CDW33904.1"/>
    <property type="molecule type" value="Transcribed_RNA"/>
</dbReference>
<organism evidence="2">
    <name type="scientific">Lepeophtheirus salmonis</name>
    <name type="common">Salmon louse</name>
    <name type="synonym">Caligus salmonis</name>
    <dbReference type="NCBI Taxonomy" id="72036"/>
    <lineage>
        <taxon>Eukaryota</taxon>
        <taxon>Metazoa</taxon>
        <taxon>Ecdysozoa</taxon>
        <taxon>Arthropoda</taxon>
        <taxon>Crustacea</taxon>
        <taxon>Multicrustacea</taxon>
        <taxon>Hexanauplia</taxon>
        <taxon>Copepoda</taxon>
        <taxon>Siphonostomatoida</taxon>
        <taxon>Caligidae</taxon>
        <taxon>Lepeophtheirus</taxon>
    </lineage>
</organism>
<evidence type="ECO:0000313" key="2">
    <source>
        <dbReference type="EMBL" id="CDW33904.1"/>
    </source>
</evidence>
<accession>A0A0K2U6M2</accession>
<reference evidence="2" key="1">
    <citation type="submission" date="2014-05" db="EMBL/GenBank/DDBJ databases">
        <authorList>
            <person name="Chronopoulou M."/>
        </authorList>
    </citation>
    <scope>NUCLEOTIDE SEQUENCE</scope>
    <source>
        <tissue evidence="2">Whole organism</tissue>
    </source>
</reference>
<protein>
    <submittedName>
        <fullName evidence="2">Uncharacterized protein</fullName>
    </submittedName>
</protein>
<keyword evidence="1" id="KW-0472">Membrane</keyword>
<evidence type="ECO:0000256" key="1">
    <source>
        <dbReference type="SAM" id="Phobius"/>
    </source>
</evidence>
<dbReference type="AlphaFoldDB" id="A0A0K2U6M2"/>
<keyword evidence="1" id="KW-0812">Transmembrane</keyword>
<name>A0A0K2U6M2_LEPSM</name>
<feature type="transmembrane region" description="Helical" evidence="1">
    <location>
        <begin position="6"/>
        <end position="29"/>
    </location>
</feature>
<proteinExistence type="predicted"/>